<organism evidence="1 2">
    <name type="scientific">Palleniella muris</name>
    <dbReference type="NCBI Taxonomy" id="3038145"/>
    <lineage>
        <taxon>Bacteria</taxon>
        <taxon>Pseudomonadati</taxon>
        <taxon>Bacteroidota</taxon>
        <taxon>Bacteroidia</taxon>
        <taxon>Bacteroidales</taxon>
        <taxon>Prevotellaceae</taxon>
        <taxon>Palleniella</taxon>
    </lineage>
</organism>
<evidence type="ECO:0000313" key="2">
    <source>
        <dbReference type="Proteomes" id="UP000308886"/>
    </source>
</evidence>
<accession>A0AC61QMC9</accession>
<protein>
    <submittedName>
        <fullName evidence="1">ImmA/IrrE family metallo-endopeptidase</fullName>
    </submittedName>
</protein>
<name>A0AC61QMC9_9BACT</name>
<proteinExistence type="predicted"/>
<dbReference type="EMBL" id="SRZC01000027">
    <property type="protein sequence ID" value="TGX80291.1"/>
    <property type="molecule type" value="Genomic_DNA"/>
</dbReference>
<sequence length="352" mass="39695">MTKDSNNIFGRRLNQARLIKGLTMDELGKEVQPAVTRQAINKYEKGLTMPDSRMLIAFSMALGVKPDYFFRPFTVAVDKIMFNKKTGVSERAVSSIREKVREELERYLEIEELCGIRTDYTLEKRDVENADDVRRYAGEVRSMLGLGHDGISNVIEVFEDNGIKIIEISENKSFGGLSGYANDNIPVIVVNRNLPSEEKRFTLLHELGHLIIGLPAGYDVKEIERLCNVFASEMLVPSSVLKGRLGNTRHDISLAELCDIQKQYGASIDTIMLSLKELGVITGRRYEGYLKKKKLFPDFNAIVEKSLFISETSGRFVRMVYRAVADEIISLSKAASLLNTSVDRVRSQLQLV</sequence>
<keyword evidence="2" id="KW-1185">Reference proteome</keyword>
<reference evidence="1" key="1">
    <citation type="submission" date="2019-04" db="EMBL/GenBank/DDBJ databases">
        <title>Microbes associate with the intestines of laboratory mice.</title>
        <authorList>
            <person name="Navarre W."/>
            <person name="Wong E."/>
            <person name="Huang K."/>
            <person name="Tropini C."/>
            <person name="Ng K."/>
            <person name="Yu B."/>
        </authorList>
    </citation>
    <scope>NUCLEOTIDE SEQUENCE</scope>
    <source>
        <strain evidence="1">NM73_A23</strain>
    </source>
</reference>
<comment type="caution">
    <text evidence="1">The sequence shown here is derived from an EMBL/GenBank/DDBJ whole genome shotgun (WGS) entry which is preliminary data.</text>
</comment>
<dbReference type="Proteomes" id="UP000308886">
    <property type="component" value="Unassembled WGS sequence"/>
</dbReference>
<evidence type="ECO:0000313" key="1">
    <source>
        <dbReference type="EMBL" id="TGX80291.1"/>
    </source>
</evidence>
<gene>
    <name evidence="1" type="ORF">E5358_13110</name>
</gene>